<dbReference type="EMBL" id="CP059572">
    <property type="protein sequence ID" value="QXJ25550.1"/>
    <property type="molecule type" value="Genomic_DNA"/>
</dbReference>
<evidence type="ECO:0000313" key="2">
    <source>
        <dbReference type="EMBL" id="QXJ25550.1"/>
    </source>
</evidence>
<sequence>MREETAPHDEVLARFTGARLYEHGEDGTAYLAERGGVPYLLVRPEPASPDMTVIAFDDELERASHLAGRASHLAGRAVPPPRPPSHALARAVPPPD</sequence>
<dbReference type="Proteomes" id="UP001049518">
    <property type="component" value="Chromosome"/>
</dbReference>
<evidence type="ECO:0000256" key="1">
    <source>
        <dbReference type="SAM" id="MobiDB-lite"/>
    </source>
</evidence>
<organism evidence="2 3">
    <name type="scientific">Actinomadura graeca</name>
    <dbReference type="NCBI Taxonomy" id="2750812"/>
    <lineage>
        <taxon>Bacteria</taxon>
        <taxon>Bacillati</taxon>
        <taxon>Actinomycetota</taxon>
        <taxon>Actinomycetes</taxon>
        <taxon>Streptosporangiales</taxon>
        <taxon>Thermomonosporaceae</taxon>
        <taxon>Actinomadura</taxon>
    </lineage>
</organism>
<accession>A0ABX8R3D7</accession>
<reference evidence="2" key="1">
    <citation type="submission" date="2020-07" db="EMBL/GenBank/DDBJ databases">
        <authorList>
            <person name="Tarantini F.S."/>
            <person name="Hong K.W."/>
            <person name="Chan K.G."/>
        </authorList>
    </citation>
    <scope>NUCLEOTIDE SEQUENCE</scope>
    <source>
        <strain evidence="2">32-07</strain>
    </source>
</reference>
<name>A0ABX8R3D7_9ACTN</name>
<evidence type="ECO:0000313" key="3">
    <source>
        <dbReference type="Proteomes" id="UP001049518"/>
    </source>
</evidence>
<protein>
    <submittedName>
        <fullName evidence="2">Uncharacterized protein</fullName>
    </submittedName>
</protein>
<keyword evidence="3" id="KW-1185">Reference proteome</keyword>
<gene>
    <name evidence="2" type="ORF">AGRA3207_007061</name>
</gene>
<proteinExistence type="predicted"/>
<feature type="region of interest" description="Disordered" evidence="1">
    <location>
        <begin position="67"/>
        <end position="96"/>
    </location>
</feature>
<dbReference type="RefSeq" id="WP_231331639.1">
    <property type="nucleotide sequence ID" value="NZ_CP059572.1"/>
</dbReference>